<dbReference type="EMBL" id="CAJJDP010000004">
    <property type="protein sequence ID" value="CAD8133836.1"/>
    <property type="molecule type" value="Genomic_DNA"/>
</dbReference>
<accession>A0A8S1S0V4</accession>
<keyword evidence="3" id="KW-1185">Reference proteome</keyword>
<protein>
    <submittedName>
        <fullName evidence="2">Uncharacterized protein</fullName>
    </submittedName>
</protein>
<dbReference type="OMA" id="FLCEDMI"/>
<feature type="coiled-coil region" evidence="1">
    <location>
        <begin position="324"/>
        <end position="439"/>
    </location>
</feature>
<gene>
    <name evidence="2" type="ORF">POCTA_138.1.T0050121</name>
</gene>
<name>A0A8S1S0V4_PAROT</name>
<dbReference type="AlphaFoldDB" id="A0A8S1S0V4"/>
<sequence>MDEEIMWEKTAYDLEELEIVKIQEYRSDQRKSRNQKLPILLSILKEINNSSNLFDLAIRYEKYKSKLQTSSQKEEQYNELMSSISFSQTKSNINPYQDAQRKQTQIAKDQKNGQFKNIINLLEATELNIKSDLNNIQQENQHLKKKISTYFDSLWTSTSNRNPQVNELNYGLKDRQEHYQEIQLSTLPILEKEKNQLVCYKENQESHIQNQTRDLENFNSIQEKYQNQSNYISELKKGYQQLEDQVASIKERVEKLKQAQEVMHLETKIEQFCNQILVRQNEGRTQILESLKDFLEKSKFQLMRRYKEKTTKSFLCEDMIEYEEQTLRQEMQEFSLNKNEQEIKTKAQQIKQIFSEKIEQQKIKQQRLIQENKDLSKKIEILSTNQYQERCKDLQDQKERIYEENNNKERQIQEILLNNQAGQEMVQDLEKQKQIIEQKKQYQQLSTFARIKSKLLS</sequence>
<dbReference type="OrthoDB" id="306417at2759"/>
<dbReference type="Proteomes" id="UP000683925">
    <property type="component" value="Unassembled WGS sequence"/>
</dbReference>
<evidence type="ECO:0000256" key="1">
    <source>
        <dbReference type="SAM" id="Coils"/>
    </source>
</evidence>
<evidence type="ECO:0000313" key="3">
    <source>
        <dbReference type="Proteomes" id="UP000683925"/>
    </source>
</evidence>
<organism evidence="2 3">
    <name type="scientific">Paramecium octaurelia</name>
    <dbReference type="NCBI Taxonomy" id="43137"/>
    <lineage>
        <taxon>Eukaryota</taxon>
        <taxon>Sar</taxon>
        <taxon>Alveolata</taxon>
        <taxon>Ciliophora</taxon>
        <taxon>Intramacronucleata</taxon>
        <taxon>Oligohymenophorea</taxon>
        <taxon>Peniculida</taxon>
        <taxon>Parameciidae</taxon>
        <taxon>Paramecium</taxon>
    </lineage>
</organism>
<proteinExistence type="predicted"/>
<comment type="caution">
    <text evidence="2">The sequence shown here is derived from an EMBL/GenBank/DDBJ whole genome shotgun (WGS) entry which is preliminary data.</text>
</comment>
<keyword evidence="1" id="KW-0175">Coiled coil</keyword>
<evidence type="ECO:0000313" key="2">
    <source>
        <dbReference type="EMBL" id="CAD8133836.1"/>
    </source>
</evidence>
<reference evidence="2" key="1">
    <citation type="submission" date="2021-01" db="EMBL/GenBank/DDBJ databases">
        <authorList>
            <consortium name="Genoscope - CEA"/>
            <person name="William W."/>
        </authorList>
    </citation>
    <scope>NUCLEOTIDE SEQUENCE</scope>
</reference>
<feature type="coiled-coil region" evidence="1">
    <location>
        <begin position="190"/>
        <end position="259"/>
    </location>
</feature>